<sequence length="125" mass="14348">MTWNDTHERTRIFHEVEAAAAADMTGALPWRAEWSAYFNGPEGLLIALRSRWERMLEAQLDARTGEDEFTDTYAKLRRSQVGILAILRAAERQATRVLELTGPRPMVTKPRVVRFRRGPILPTSR</sequence>
<keyword evidence="2" id="KW-1185">Reference proteome</keyword>
<dbReference type="Proteomes" id="UP001501821">
    <property type="component" value="Unassembled WGS sequence"/>
</dbReference>
<proteinExistence type="predicted"/>
<accession>A0ABP7ILC4</accession>
<organism evidence="1 2">
    <name type="scientific">Nocardioides panacisoli</name>
    <dbReference type="NCBI Taxonomy" id="627624"/>
    <lineage>
        <taxon>Bacteria</taxon>
        <taxon>Bacillati</taxon>
        <taxon>Actinomycetota</taxon>
        <taxon>Actinomycetes</taxon>
        <taxon>Propionibacteriales</taxon>
        <taxon>Nocardioidaceae</taxon>
        <taxon>Nocardioides</taxon>
    </lineage>
</organism>
<dbReference type="RefSeq" id="WP_344775523.1">
    <property type="nucleotide sequence ID" value="NZ_BAABAH010000007.1"/>
</dbReference>
<protein>
    <submittedName>
        <fullName evidence="1">Uncharacterized protein</fullName>
    </submittedName>
</protein>
<evidence type="ECO:0000313" key="2">
    <source>
        <dbReference type="Proteomes" id="UP001501821"/>
    </source>
</evidence>
<gene>
    <name evidence="1" type="ORF">GCM10022242_23230</name>
</gene>
<name>A0ABP7ILC4_9ACTN</name>
<comment type="caution">
    <text evidence="1">The sequence shown here is derived from an EMBL/GenBank/DDBJ whole genome shotgun (WGS) entry which is preliminary data.</text>
</comment>
<evidence type="ECO:0000313" key="1">
    <source>
        <dbReference type="EMBL" id="GAA3820908.1"/>
    </source>
</evidence>
<reference evidence="2" key="1">
    <citation type="journal article" date="2019" name="Int. J. Syst. Evol. Microbiol.">
        <title>The Global Catalogue of Microorganisms (GCM) 10K type strain sequencing project: providing services to taxonomists for standard genome sequencing and annotation.</title>
        <authorList>
            <consortium name="The Broad Institute Genomics Platform"/>
            <consortium name="The Broad Institute Genome Sequencing Center for Infectious Disease"/>
            <person name="Wu L."/>
            <person name="Ma J."/>
        </authorList>
    </citation>
    <scope>NUCLEOTIDE SEQUENCE [LARGE SCALE GENOMIC DNA]</scope>
    <source>
        <strain evidence="2">JCM 16953</strain>
    </source>
</reference>
<dbReference type="EMBL" id="BAABAH010000007">
    <property type="protein sequence ID" value="GAA3820908.1"/>
    <property type="molecule type" value="Genomic_DNA"/>
</dbReference>